<dbReference type="AlphaFoldDB" id="A0A4D6LY30"/>
<sequence>MKSSEWHVETRQSSKTESPSSRDSENAHETGSLSIVILGASGDLAKKKTFPALFHLYEQGFLPRNEVCIFGYARTKITDDELKNRLHGYLVPGKDSSSEQLEEVSKFLHLLVLRFANRLFVPQWNRDNIANVQIVFREDFGTEGRGGYFDQYGIIRDIIQNHLLQVFCLVAMEKPVSLKAEHIRDEKVKVLESVLPIKDDEVVLGQYEGYRDDATVPDDSNTPTFATIILRVNNERWDGVPFILKAGKALNSRKADIRVQFKDVPGDIFKCKRQERNEFVIRLQPSEAMYMKLIVKKPGLDMEIVESELDLSYRQRYQGVTIPEAYERLILDTIRGDQQHFVRRDELKASWEIFTPLLHQIDEGEFKPIPYKPGTRGPAEADKLLLEKAGYVQTPSYKWIPPTL</sequence>
<evidence type="ECO:0000313" key="9">
    <source>
        <dbReference type="Proteomes" id="UP000501690"/>
    </source>
</evidence>
<dbReference type="SUPFAM" id="SSF51735">
    <property type="entry name" value="NAD(P)-binding Rossmann-fold domains"/>
    <property type="match status" value="1"/>
</dbReference>
<dbReference type="GO" id="GO:0005829">
    <property type="term" value="C:cytosol"/>
    <property type="evidence" value="ECO:0007669"/>
    <property type="project" value="TreeGrafter"/>
</dbReference>
<dbReference type="PANTHER" id="PTHR23429:SF16">
    <property type="entry name" value="GLUCOSE-6-PHOSPHATE 1-DEHYDROGENASE"/>
    <property type="match status" value="1"/>
</dbReference>
<proteinExistence type="inferred from homology"/>
<feature type="region of interest" description="Disordered" evidence="5">
    <location>
        <begin position="1"/>
        <end position="28"/>
    </location>
</feature>
<dbReference type="InterPro" id="IPR022675">
    <property type="entry name" value="G6P_DH_C"/>
</dbReference>
<evidence type="ECO:0000256" key="1">
    <source>
        <dbReference type="ARBA" id="ARBA00009975"/>
    </source>
</evidence>
<comment type="similarity">
    <text evidence="1">Belongs to the glucose-6-phosphate dehydrogenase family.</text>
</comment>
<dbReference type="InterPro" id="IPR022674">
    <property type="entry name" value="G6P_DH_NAD-bd"/>
</dbReference>
<keyword evidence="2" id="KW-0313">Glucose metabolism</keyword>
<name>A0A4D6LY30_VIGUN</name>
<dbReference type="Pfam" id="PF02781">
    <property type="entry name" value="G6PD_C"/>
    <property type="match status" value="1"/>
</dbReference>
<keyword evidence="3" id="KW-0521">NADP</keyword>
<dbReference type="InterPro" id="IPR036291">
    <property type="entry name" value="NAD(P)-bd_dom_sf"/>
</dbReference>
<keyword evidence="9" id="KW-1185">Reference proteome</keyword>
<dbReference type="GO" id="GO:0004345">
    <property type="term" value="F:glucose-6-phosphate dehydrogenase activity"/>
    <property type="evidence" value="ECO:0007669"/>
    <property type="project" value="InterPro"/>
</dbReference>
<dbReference type="HAMAP" id="MF_00966">
    <property type="entry name" value="G6PD"/>
    <property type="match status" value="1"/>
</dbReference>
<dbReference type="EMBL" id="CP039349">
    <property type="protein sequence ID" value="QCD92886.1"/>
    <property type="molecule type" value="Genomic_DNA"/>
</dbReference>
<evidence type="ECO:0000256" key="3">
    <source>
        <dbReference type="ARBA" id="ARBA00022857"/>
    </source>
</evidence>
<evidence type="ECO:0000256" key="5">
    <source>
        <dbReference type="SAM" id="MobiDB-lite"/>
    </source>
</evidence>
<dbReference type="GO" id="GO:0006006">
    <property type="term" value="P:glucose metabolic process"/>
    <property type="evidence" value="ECO:0007669"/>
    <property type="project" value="UniProtKB-KW"/>
</dbReference>
<feature type="domain" description="Glucose-6-phosphate dehydrogenase C-terminal" evidence="7">
    <location>
        <begin position="111"/>
        <end position="388"/>
    </location>
</feature>
<dbReference type="SUPFAM" id="SSF55347">
    <property type="entry name" value="Glyceraldehyde-3-phosphate dehydrogenase-like, C-terminal domain"/>
    <property type="match status" value="1"/>
</dbReference>
<evidence type="ECO:0000256" key="2">
    <source>
        <dbReference type="ARBA" id="ARBA00022526"/>
    </source>
</evidence>
<evidence type="ECO:0000259" key="7">
    <source>
        <dbReference type="Pfam" id="PF02781"/>
    </source>
</evidence>
<reference evidence="8 9" key="1">
    <citation type="submission" date="2019-04" db="EMBL/GenBank/DDBJ databases">
        <title>An improved genome assembly and genetic linkage map for asparagus bean, Vigna unguiculata ssp. sesquipedialis.</title>
        <authorList>
            <person name="Xia Q."/>
            <person name="Zhang R."/>
            <person name="Dong Y."/>
        </authorList>
    </citation>
    <scope>NUCLEOTIDE SEQUENCE [LARGE SCALE GENOMIC DNA]</scope>
    <source>
        <tissue evidence="8">Leaf</tissue>
    </source>
</reference>
<dbReference type="Pfam" id="PF00479">
    <property type="entry name" value="G6PD_N"/>
    <property type="match status" value="1"/>
</dbReference>
<dbReference type="Gene3D" id="3.30.360.10">
    <property type="entry name" value="Dihydrodipicolinate Reductase, domain 2"/>
    <property type="match status" value="1"/>
</dbReference>
<gene>
    <name evidence="8" type="ORF">DEO72_LG5g955</name>
</gene>
<dbReference type="InterPro" id="IPR001282">
    <property type="entry name" value="G6P_DH"/>
</dbReference>
<accession>A0A4D6LY30</accession>
<dbReference type="PRINTS" id="PR00079">
    <property type="entry name" value="G6PDHDRGNASE"/>
</dbReference>
<evidence type="ECO:0000313" key="8">
    <source>
        <dbReference type="EMBL" id="QCD92886.1"/>
    </source>
</evidence>
<feature type="domain" description="Glucose-6-phosphate dehydrogenase NAD-binding" evidence="6">
    <location>
        <begin position="36"/>
        <end position="110"/>
    </location>
</feature>
<dbReference type="GO" id="GO:0009051">
    <property type="term" value="P:pentose-phosphate shunt, oxidative branch"/>
    <property type="evidence" value="ECO:0007669"/>
    <property type="project" value="TreeGrafter"/>
</dbReference>
<dbReference type="PANTHER" id="PTHR23429">
    <property type="entry name" value="GLUCOSE-6-PHOSPHATE 1-DEHYDROGENASE G6PD"/>
    <property type="match status" value="1"/>
</dbReference>
<keyword evidence="4" id="KW-0119">Carbohydrate metabolism</keyword>
<evidence type="ECO:0000256" key="4">
    <source>
        <dbReference type="ARBA" id="ARBA00023277"/>
    </source>
</evidence>
<dbReference type="Proteomes" id="UP000501690">
    <property type="component" value="Linkage Group LG5"/>
</dbReference>
<dbReference type="GO" id="GO:0050661">
    <property type="term" value="F:NADP binding"/>
    <property type="evidence" value="ECO:0007669"/>
    <property type="project" value="InterPro"/>
</dbReference>
<evidence type="ECO:0000259" key="6">
    <source>
        <dbReference type="Pfam" id="PF00479"/>
    </source>
</evidence>
<protein>
    <submittedName>
        <fullName evidence="8">Glucose-6-phosphate 1-dehydrogenase</fullName>
    </submittedName>
</protein>
<organism evidence="8 9">
    <name type="scientific">Vigna unguiculata</name>
    <name type="common">Cowpea</name>
    <dbReference type="NCBI Taxonomy" id="3917"/>
    <lineage>
        <taxon>Eukaryota</taxon>
        <taxon>Viridiplantae</taxon>
        <taxon>Streptophyta</taxon>
        <taxon>Embryophyta</taxon>
        <taxon>Tracheophyta</taxon>
        <taxon>Spermatophyta</taxon>
        <taxon>Magnoliopsida</taxon>
        <taxon>eudicotyledons</taxon>
        <taxon>Gunneridae</taxon>
        <taxon>Pentapetalae</taxon>
        <taxon>rosids</taxon>
        <taxon>fabids</taxon>
        <taxon>Fabales</taxon>
        <taxon>Fabaceae</taxon>
        <taxon>Papilionoideae</taxon>
        <taxon>50 kb inversion clade</taxon>
        <taxon>NPAAA clade</taxon>
        <taxon>indigoferoid/millettioid clade</taxon>
        <taxon>Phaseoleae</taxon>
        <taxon>Vigna</taxon>
    </lineage>
</organism>